<organism evidence="2 3">
    <name type="scientific">Aldrovandia affinis</name>
    <dbReference type="NCBI Taxonomy" id="143900"/>
    <lineage>
        <taxon>Eukaryota</taxon>
        <taxon>Metazoa</taxon>
        <taxon>Chordata</taxon>
        <taxon>Craniata</taxon>
        <taxon>Vertebrata</taxon>
        <taxon>Euteleostomi</taxon>
        <taxon>Actinopterygii</taxon>
        <taxon>Neopterygii</taxon>
        <taxon>Teleostei</taxon>
        <taxon>Notacanthiformes</taxon>
        <taxon>Halosauridae</taxon>
        <taxon>Aldrovandia</taxon>
    </lineage>
</organism>
<comment type="caution">
    <text evidence="2">The sequence shown here is derived from an EMBL/GenBank/DDBJ whole genome shotgun (WGS) entry which is preliminary data.</text>
</comment>
<dbReference type="Proteomes" id="UP001221898">
    <property type="component" value="Unassembled WGS sequence"/>
</dbReference>
<accession>A0AAD7T256</accession>
<evidence type="ECO:0000313" key="3">
    <source>
        <dbReference type="Proteomes" id="UP001221898"/>
    </source>
</evidence>
<reference evidence="2" key="1">
    <citation type="journal article" date="2023" name="Science">
        <title>Genome structures resolve the early diversification of teleost fishes.</title>
        <authorList>
            <person name="Parey E."/>
            <person name="Louis A."/>
            <person name="Montfort J."/>
            <person name="Bouchez O."/>
            <person name="Roques C."/>
            <person name="Iampietro C."/>
            <person name="Lluch J."/>
            <person name="Castinel A."/>
            <person name="Donnadieu C."/>
            <person name="Desvignes T."/>
            <person name="Floi Bucao C."/>
            <person name="Jouanno E."/>
            <person name="Wen M."/>
            <person name="Mejri S."/>
            <person name="Dirks R."/>
            <person name="Jansen H."/>
            <person name="Henkel C."/>
            <person name="Chen W.J."/>
            <person name="Zahm M."/>
            <person name="Cabau C."/>
            <person name="Klopp C."/>
            <person name="Thompson A.W."/>
            <person name="Robinson-Rechavi M."/>
            <person name="Braasch I."/>
            <person name="Lecointre G."/>
            <person name="Bobe J."/>
            <person name="Postlethwait J.H."/>
            <person name="Berthelot C."/>
            <person name="Roest Crollius H."/>
            <person name="Guiguen Y."/>
        </authorList>
    </citation>
    <scope>NUCLEOTIDE SEQUENCE</scope>
    <source>
        <strain evidence="2">NC1722</strain>
    </source>
</reference>
<dbReference type="AlphaFoldDB" id="A0AAD7T256"/>
<protein>
    <submittedName>
        <fullName evidence="2">Uncharacterized protein</fullName>
    </submittedName>
</protein>
<proteinExistence type="predicted"/>
<evidence type="ECO:0000256" key="1">
    <source>
        <dbReference type="SAM" id="MobiDB-lite"/>
    </source>
</evidence>
<dbReference type="EMBL" id="JAINUG010000017">
    <property type="protein sequence ID" value="KAJ8413044.1"/>
    <property type="molecule type" value="Genomic_DNA"/>
</dbReference>
<gene>
    <name evidence="2" type="ORF">AAFF_G00106260</name>
</gene>
<feature type="region of interest" description="Disordered" evidence="1">
    <location>
        <begin position="134"/>
        <end position="168"/>
    </location>
</feature>
<keyword evidence="3" id="KW-1185">Reference proteome</keyword>
<sequence length="168" mass="18907">MKKTKVINSEFMCEWDGDDRRDSTLLKILRSVEEWQKSWRRSVWKASSSSSDDFFPTSGLGFESHWRAVVGVGGIMAVLVPAGFNLPSPQCWEEKRPSSVHSPQSQEYRPKLPLSAIVSPGLPKINLEAFEVHGMETPSTKQAASCGQRLQDPQRTPLSPTDHLTQRR</sequence>
<evidence type="ECO:0000313" key="2">
    <source>
        <dbReference type="EMBL" id="KAJ8413044.1"/>
    </source>
</evidence>
<name>A0AAD7T256_9TELE</name>
<feature type="compositionally biased region" description="Polar residues" evidence="1">
    <location>
        <begin position="151"/>
        <end position="168"/>
    </location>
</feature>